<name>A0A7D5QFI2_9EURY</name>
<dbReference type="EMBL" id="CP058579">
    <property type="protein sequence ID" value="QLG60704.1"/>
    <property type="molecule type" value="Genomic_DNA"/>
</dbReference>
<protein>
    <submittedName>
        <fullName evidence="5">Gas vesicle protein</fullName>
    </submittedName>
</protein>
<proteinExistence type="inferred from homology"/>
<evidence type="ECO:0000256" key="1">
    <source>
        <dbReference type="ARBA" id="ARBA00022987"/>
    </source>
</evidence>
<feature type="region of interest" description="Disordered" evidence="4">
    <location>
        <begin position="66"/>
        <end position="174"/>
    </location>
</feature>
<dbReference type="InterPro" id="IPR018493">
    <property type="entry name" value="GvpA-like_CS"/>
</dbReference>
<dbReference type="NCBIfam" id="NF046091">
    <property type="entry name" value="halo_gas_GvpM"/>
    <property type="match status" value="1"/>
</dbReference>
<dbReference type="GO" id="GO:0031411">
    <property type="term" value="C:gas vesicle"/>
    <property type="evidence" value="ECO:0007669"/>
    <property type="project" value="UniProtKB-SubCell"/>
</dbReference>
<feature type="compositionally biased region" description="Low complexity" evidence="4">
    <location>
        <begin position="83"/>
        <end position="99"/>
    </location>
</feature>
<feature type="compositionally biased region" description="Basic and acidic residues" evidence="4">
    <location>
        <begin position="100"/>
        <end position="114"/>
    </location>
</feature>
<accession>A0A7D5QFI2</accession>
<sequence>MRPRKDEGALTDLVDVLLDEGVVLQADVVVSVAEVPLVGVNLRAAVAGMSTMTEYGFFEEWDRRHRERSDSGGLESTGDGPVAVDAGPADSGSAAAEPSDAVRSEPAGSRRSELRPAGIPDSRPKAPAADPGRHRPEDPVVPVDEGNDDDADEADVEDDVRDAGSAGDPPDSER</sequence>
<dbReference type="AlphaFoldDB" id="A0A7D5QFI2"/>
<keyword evidence="6" id="KW-1185">Reference proteome</keyword>
<gene>
    <name evidence="5" type="ORF">HUG12_02665</name>
</gene>
<dbReference type="InterPro" id="IPR000638">
    <property type="entry name" value="Gas-vesicle_GvpA-like"/>
</dbReference>
<reference evidence="5 6" key="1">
    <citation type="submission" date="2020-06" db="EMBL/GenBank/DDBJ databases">
        <title>NJ-3-1, isolated from saline soil.</title>
        <authorList>
            <person name="Cui H.L."/>
            <person name="Shi X."/>
        </authorList>
    </citation>
    <scope>NUCLEOTIDE SEQUENCE [LARGE SCALE GENOMIC DNA]</scope>
    <source>
        <strain evidence="5 6">NJ-3-1</strain>
    </source>
</reference>
<dbReference type="GO" id="GO:0012506">
    <property type="term" value="C:vesicle membrane"/>
    <property type="evidence" value="ECO:0007669"/>
    <property type="project" value="InterPro"/>
</dbReference>
<dbReference type="Pfam" id="PF00741">
    <property type="entry name" value="Gas_vesicle"/>
    <property type="match status" value="1"/>
</dbReference>
<dbReference type="PROSITE" id="PS00669">
    <property type="entry name" value="GAS_VESICLE_A_2"/>
    <property type="match status" value="1"/>
</dbReference>
<comment type="subcellular location">
    <subcellularLocation>
        <location evidence="2">Gas vesicle</location>
    </subcellularLocation>
</comment>
<evidence type="ECO:0000256" key="4">
    <source>
        <dbReference type="SAM" id="MobiDB-lite"/>
    </source>
</evidence>
<dbReference type="InterPro" id="IPR050530">
    <property type="entry name" value="GvpA"/>
</dbReference>
<dbReference type="Proteomes" id="UP000509626">
    <property type="component" value="Chromosome"/>
</dbReference>
<evidence type="ECO:0000256" key="2">
    <source>
        <dbReference type="ARBA" id="ARBA00035108"/>
    </source>
</evidence>
<keyword evidence="1" id="KW-0304">Gas vesicle</keyword>
<feature type="compositionally biased region" description="Acidic residues" evidence="4">
    <location>
        <begin position="145"/>
        <end position="160"/>
    </location>
</feature>
<dbReference type="PANTHER" id="PTHR35344:SF4">
    <property type="entry name" value="GAS VESICLE PROTEIN A1"/>
    <property type="match status" value="1"/>
</dbReference>
<dbReference type="GO" id="GO:0005198">
    <property type="term" value="F:structural molecule activity"/>
    <property type="evidence" value="ECO:0007669"/>
    <property type="project" value="InterPro"/>
</dbReference>
<dbReference type="KEGG" id="halu:HUG12_02665"/>
<evidence type="ECO:0000313" key="5">
    <source>
        <dbReference type="EMBL" id="QLG60704.1"/>
    </source>
</evidence>
<comment type="similarity">
    <text evidence="3">Belongs to the gas vesicle GvpA family.</text>
</comment>
<evidence type="ECO:0000313" key="6">
    <source>
        <dbReference type="Proteomes" id="UP000509626"/>
    </source>
</evidence>
<dbReference type="PANTHER" id="PTHR35344">
    <property type="entry name" value="GAS VESICLE STRUCTURAL PROTEIN 2-RELATED"/>
    <property type="match status" value="1"/>
</dbReference>
<organism evidence="5 6">
    <name type="scientific">Halorarum salinum</name>
    <dbReference type="NCBI Taxonomy" id="2743089"/>
    <lineage>
        <taxon>Archaea</taxon>
        <taxon>Methanobacteriati</taxon>
        <taxon>Methanobacteriota</taxon>
        <taxon>Stenosarchaea group</taxon>
        <taxon>Halobacteria</taxon>
        <taxon>Halobacteriales</taxon>
        <taxon>Haloferacaceae</taxon>
        <taxon>Halorarum</taxon>
    </lineage>
</organism>
<evidence type="ECO:0000256" key="3">
    <source>
        <dbReference type="ARBA" id="ARBA00035646"/>
    </source>
</evidence>
<dbReference type="OrthoDB" id="341196at2157"/>